<dbReference type="Gene3D" id="1.10.357.10">
    <property type="entry name" value="Tetracycline Repressor, domain 2"/>
    <property type="match status" value="1"/>
</dbReference>
<reference evidence="5" key="1">
    <citation type="journal article" date="2019" name="Int. J. Syst. Evol. Microbiol.">
        <title>The Global Catalogue of Microorganisms (GCM) 10K type strain sequencing project: providing services to taxonomists for standard genome sequencing and annotation.</title>
        <authorList>
            <consortium name="The Broad Institute Genomics Platform"/>
            <consortium name="The Broad Institute Genome Sequencing Center for Infectious Disease"/>
            <person name="Wu L."/>
            <person name="Ma J."/>
        </authorList>
    </citation>
    <scope>NUCLEOTIDE SEQUENCE [LARGE SCALE GENOMIC DNA]</scope>
    <source>
        <strain evidence="5">CCUG 71848</strain>
    </source>
</reference>
<feature type="domain" description="HTH tetR-type" evidence="3">
    <location>
        <begin position="15"/>
        <end position="75"/>
    </location>
</feature>
<evidence type="ECO:0000313" key="5">
    <source>
        <dbReference type="Proteomes" id="UP001597156"/>
    </source>
</evidence>
<sequence length="203" mass="22829">MIFLESPKTASRQERDSDQLVLSTAWKIVQDADYQAVTMDAVAISAKISKNALYHKWPDRAMLVTAAFAKYDQKAVSLRVPNGGHLERDFSQLFAALLPEINELSRPKFAGLVTERLEDVPVNQILSIGPGKDFQSVLMCILKRADKRHQIQLNQLSDNVLNLPALLLVNQIILGKHVTKKDLDQLITEILLPVYTASKIKWI</sequence>
<organism evidence="4 5">
    <name type="scientific">Lentilactobacillus raoultii</name>
    <dbReference type="NCBI Taxonomy" id="1987503"/>
    <lineage>
        <taxon>Bacteria</taxon>
        <taxon>Bacillati</taxon>
        <taxon>Bacillota</taxon>
        <taxon>Bacilli</taxon>
        <taxon>Lactobacillales</taxon>
        <taxon>Lactobacillaceae</taxon>
        <taxon>Lentilactobacillus</taxon>
    </lineage>
</organism>
<dbReference type="PROSITE" id="PS50977">
    <property type="entry name" value="HTH_TETR_2"/>
    <property type="match status" value="1"/>
</dbReference>
<dbReference type="SUPFAM" id="SSF46689">
    <property type="entry name" value="Homeodomain-like"/>
    <property type="match status" value="1"/>
</dbReference>
<keyword evidence="5" id="KW-1185">Reference proteome</keyword>
<feature type="DNA-binding region" description="H-T-H motif" evidence="2">
    <location>
        <begin position="38"/>
        <end position="57"/>
    </location>
</feature>
<dbReference type="Pfam" id="PF00440">
    <property type="entry name" value="TetR_N"/>
    <property type="match status" value="1"/>
</dbReference>
<accession>A0ABW3PH22</accession>
<proteinExistence type="predicted"/>
<evidence type="ECO:0000313" key="4">
    <source>
        <dbReference type="EMBL" id="MFD1124709.1"/>
    </source>
</evidence>
<name>A0ABW3PH22_9LACO</name>
<dbReference type="InterPro" id="IPR009057">
    <property type="entry name" value="Homeodomain-like_sf"/>
</dbReference>
<protein>
    <submittedName>
        <fullName evidence="4">TetR/AcrR family transcriptional regulator</fullName>
    </submittedName>
</protein>
<dbReference type="EMBL" id="JBHTLH010000014">
    <property type="protein sequence ID" value="MFD1124709.1"/>
    <property type="molecule type" value="Genomic_DNA"/>
</dbReference>
<comment type="caution">
    <text evidence="4">The sequence shown here is derived from an EMBL/GenBank/DDBJ whole genome shotgun (WGS) entry which is preliminary data.</text>
</comment>
<dbReference type="Proteomes" id="UP001597156">
    <property type="component" value="Unassembled WGS sequence"/>
</dbReference>
<gene>
    <name evidence="4" type="ORF">ACFQ22_04935</name>
</gene>
<dbReference type="RefSeq" id="WP_225419114.1">
    <property type="nucleotide sequence ID" value="NZ_JBHTLH010000014.1"/>
</dbReference>
<evidence type="ECO:0000256" key="2">
    <source>
        <dbReference type="PROSITE-ProRule" id="PRU00335"/>
    </source>
</evidence>
<keyword evidence="1 2" id="KW-0238">DNA-binding</keyword>
<dbReference type="InterPro" id="IPR001647">
    <property type="entry name" value="HTH_TetR"/>
</dbReference>
<evidence type="ECO:0000256" key="1">
    <source>
        <dbReference type="ARBA" id="ARBA00023125"/>
    </source>
</evidence>
<evidence type="ECO:0000259" key="3">
    <source>
        <dbReference type="PROSITE" id="PS50977"/>
    </source>
</evidence>